<evidence type="ECO:0000313" key="3">
    <source>
        <dbReference type="EMBL" id="WBL35964.1"/>
    </source>
</evidence>
<organism evidence="3 4">
    <name type="scientific">Tepidiforma flava</name>
    <dbReference type="NCBI Taxonomy" id="3004094"/>
    <lineage>
        <taxon>Bacteria</taxon>
        <taxon>Bacillati</taxon>
        <taxon>Chloroflexota</taxon>
        <taxon>Tepidiformia</taxon>
        <taxon>Tepidiformales</taxon>
        <taxon>Tepidiformaceae</taxon>
        <taxon>Tepidiforma</taxon>
    </lineage>
</organism>
<feature type="domain" description="Mandelate racemase/muconate lactonizing enzyme C-terminal" evidence="2">
    <location>
        <begin position="141"/>
        <end position="240"/>
    </location>
</feature>
<sequence length="362" mass="36225">MTPIAAARLVPYRLQLAAPHTDARGSFTTREGVLLELTDADGRSALGDCCPLPAPGAPFEAAVAALREAAQALPGAAPADLFERHAEVPSPLPGAAAFALESAVGFLAAAHRGLTLAALLEPGAPRPAALSVNALVDAADVSAALEQAQRAAAGGYAVLKVKVGLGRARDLALLRALRGRLGHGVRLRLDANGAWTGGEFLALAPALREAGVELVEQPVAPGEAAAPGRLAELRARTGLRIALDESLADPGAADLVAPETCDAIVLKPSQLGLAYAARLARAARASGIEVIVTGAFESAAGFAAVLEFAAAFGSPGTAHGLATALAVVGDPVEGVPKPAAGAIELPAAGVVPRLAAAREPSR</sequence>
<dbReference type="RefSeq" id="WP_270056489.1">
    <property type="nucleotide sequence ID" value="NZ_CP115149.1"/>
</dbReference>
<dbReference type="SUPFAM" id="SSF51604">
    <property type="entry name" value="Enolase C-terminal domain-like"/>
    <property type="match status" value="1"/>
</dbReference>
<dbReference type="InterPro" id="IPR029017">
    <property type="entry name" value="Enolase-like_N"/>
</dbReference>
<dbReference type="Pfam" id="PF13378">
    <property type="entry name" value="MR_MLE_C"/>
    <property type="match status" value="1"/>
</dbReference>
<dbReference type="SMART" id="SM00922">
    <property type="entry name" value="MR_MLE"/>
    <property type="match status" value="1"/>
</dbReference>
<dbReference type="SFLD" id="SFLDS00001">
    <property type="entry name" value="Enolase"/>
    <property type="match status" value="1"/>
</dbReference>
<protein>
    <recommendedName>
        <fullName evidence="2">Mandelate racemase/muconate lactonizing enzyme C-terminal domain-containing protein</fullName>
    </recommendedName>
</protein>
<dbReference type="PANTHER" id="PTHR48073:SF2">
    <property type="entry name" value="O-SUCCINYLBENZOATE SYNTHASE"/>
    <property type="match status" value="1"/>
</dbReference>
<dbReference type="SUPFAM" id="SSF54826">
    <property type="entry name" value="Enolase N-terminal domain-like"/>
    <property type="match status" value="1"/>
</dbReference>
<dbReference type="SFLD" id="SFLDF00009">
    <property type="entry name" value="o-succinylbenzoate_synthase"/>
    <property type="match status" value="1"/>
</dbReference>
<dbReference type="InterPro" id="IPR036849">
    <property type="entry name" value="Enolase-like_C_sf"/>
</dbReference>
<dbReference type="Proteomes" id="UP001212803">
    <property type="component" value="Chromosome"/>
</dbReference>
<proteinExistence type="predicted"/>
<evidence type="ECO:0000256" key="1">
    <source>
        <dbReference type="ARBA" id="ARBA00022723"/>
    </source>
</evidence>
<keyword evidence="1" id="KW-0479">Metal-binding</keyword>
<name>A0ABY7M629_9CHLR</name>
<gene>
    <name evidence="3" type="ORF">O0235_14535</name>
</gene>
<dbReference type="InterPro" id="IPR029065">
    <property type="entry name" value="Enolase_C-like"/>
</dbReference>
<reference evidence="3 4" key="1">
    <citation type="journal article" date="2023" name="ISME J.">
        <title>Thermophilic Dehalococcoidia with unusual traits shed light on an unexpected past.</title>
        <authorList>
            <person name="Palmer M."/>
            <person name="Covington J.K."/>
            <person name="Zhou E.M."/>
            <person name="Thomas S.C."/>
            <person name="Habib N."/>
            <person name="Seymour C.O."/>
            <person name="Lai D."/>
            <person name="Johnston J."/>
            <person name="Hashimi A."/>
            <person name="Jiao J.Y."/>
            <person name="Muok A.R."/>
            <person name="Liu L."/>
            <person name="Xian W.D."/>
            <person name="Zhi X.Y."/>
            <person name="Li M.M."/>
            <person name="Silva L.P."/>
            <person name="Bowen B.P."/>
            <person name="Louie K."/>
            <person name="Briegel A."/>
            <person name="Pett-Ridge J."/>
            <person name="Weber P.K."/>
            <person name="Tocheva E.I."/>
            <person name="Woyke T."/>
            <person name="Northen T.R."/>
            <person name="Mayali X."/>
            <person name="Li W.J."/>
            <person name="Hedlund B.P."/>
        </authorList>
    </citation>
    <scope>NUCLEOTIDE SEQUENCE [LARGE SCALE GENOMIC DNA]</scope>
    <source>
        <strain evidence="3 4">YIM 72310</strain>
    </source>
</reference>
<keyword evidence="4" id="KW-1185">Reference proteome</keyword>
<dbReference type="InterPro" id="IPR013342">
    <property type="entry name" value="Mandelate_racemase_C"/>
</dbReference>
<dbReference type="PANTHER" id="PTHR48073">
    <property type="entry name" value="O-SUCCINYLBENZOATE SYNTHASE-RELATED"/>
    <property type="match status" value="1"/>
</dbReference>
<accession>A0ABY7M629</accession>
<dbReference type="Gene3D" id="3.20.20.120">
    <property type="entry name" value="Enolase-like C-terminal domain"/>
    <property type="match status" value="1"/>
</dbReference>
<evidence type="ECO:0000259" key="2">
    <source>
        <dbReference type="SMART" id="SM00922"/>
    </source>
</evidence>
<evidence type="ECO:0000313" key="4">
    <source>
        <dbReference type="Proteomes" id="UP001212803"/>
    </source>
</evidence>
<dbReference type="SFLD" id="SFLDG00180">
    <property type="entry name" value="muconate_cycloisomerase"/>
    <property type="match status" value="1"/>
</dbReference>
<dbReference type="EMBL" id="CP115149">
    <property type="protein sequence ID" value="WBL35964.1"/>
    <property type="molecule type" value="Genomic_DNA"/>
</dbReference>
<dbReference type="Gene3D" id="3.30.390.10">
    <property type="entry name" value="Enolase-like, N-terminal domain"/>
    <property type="match status" value="1"/>
</dbReference>